<evidence type="ECO:0000256" key="2">
    <source>
        <dbReference type="ARBA" id="ARBA00022679"/>
    </source>
</evidence>
<dbReference type="EMBL" id="PYLS01000001">
    <property type="protein sequence ID" value="PST85088.1"/>
    <property type="molecule type" value="Genomic_DNA"/>
</dbReference>
<keyword evidence="5" id="KW-1185">Reference proteome</keyword>
<sequence>MNIKLQHAIQNRIDAGGRRYLYFGGTSYLGLATHPGFMECYSKGLQRYGVNNGTSRSNNIQIALYEEAEAFAAARFGAEAALILSSGYLAAQLCVRAYVGRQLAYAPGTHPALWSDEVPRQHGSVSAWMRELPAGPAERIVLSNTLNNLMPERYDFSALPGDAHKQLLLADDSHGIGLLDGGIGAYTRLKTEAPARIVVVASMAKALGVDAGIILGDRDTVAELRKSVVFNGASPPAAAALYAFMNSSDLYGRQWQQLQENQHYFSKYLANQQNWSYIPELPVFRHTDVSLHHQLAEKGILISSFPYPDASGPLLNRVVLNSEHTRDELDRLLDILNTNE</sequence>
<dbReference type="Proteomes" id="UP000240912">
    <property type="component" value="Unassembled WGS sequence"/>
</dbReference>
<dbReference type="Gene3D" id="3.40.640.10">
    <property type="entry name" value="Type I PLP-dependent aspartate aminotransferase-like (Major domain)"/>
    <property type="match status" value="1"/>
</dbReference>
<comment type="cofactor">
    <cofactor evidence="1">
        <name>pyridoxal 5'-phosphate</name>
        <dbReference type="ChEBI" id="CHEBI:597326"/>
    </cofactor>
</comment>
<dbReference type="Pfam" id="PF00155">
    <property type="entry name" value="Aminotran_1_2"/>
    <property type="match status" value="1"/>
</dbReference>
<dbReference type="GO" id="GO:0030170">
    <property type="term" value="F:pyridoxal phosphate binding"/>
    <property type="evidence" value="ECO:0007669"/>
    <property type="project" value="InterPro"/>
</dbReference>
<dbReference type="Gene3D" id="3.90.1150.10">
    <property type="entry name" value="Aspartate Aminotransferase, domain 1"/>
    <property type="match status" value="1"/>
</dbReference>
<gene>
    <name evidence="4" type="ORF">C7T94_02955</name>
</gene>
<dbReference type="InterPro" id="IPR015422">
    <property type="entry name" value="PyrdxlP-dep_Trfase_small"/>
</dbReference>
<keyword evidence="4" id="KW-0032">Aminotransferase</keyword>
<dbReference type="OrthoDB" id="846426at2"/>
<dbReference type="InterPro" id="IPR004839">
    <property type="entry name" value="Aminotransferase_I/II_large"/>
</dbReference>
<dbReference type="InterPro" id="IPR050087">
    <property type="entry name" value="AON_synthase_class-II"/>
</dbReference>
<dbReference type="AlphaFoldDB" id="A0A2T3HRM1"/>
<dbReference type="RefSeq" id="WP_107213492.1">
    <property type="nucleotide sequence ID" value="NZ_KZ686268.1"/>
</dbReference>
<accession>A0A2T3HRM1</accession>
<dbReference type="PANTHER" id="PTHR13693">
    <property type="entry name" value="CLASS II AMINOTRANSFERASE/8-AMINO-7-OXONONANOATE SYNTHASE"/>
    <property type="match status" value="1"/>
</dbReference>
<dbReference type="InterPro" id="IPR015421">
    <property type="entry name" value="PyrdxlP-dep_Trfase_major"/>
</dbReference>
<evidence type="ECO:0000313" key="5">
    <source>
        <dbReference type="Proteomes" id="UP000240912"/>
    </source>
</evidence>
<name>A0A2T3HRM1_9SPHI</name>
<dbReference type="GO" id="GO:0008483">
    <property type="term" value="F:transaminase activity"/>
    <property type="evidence" value="ECO:0007669"/>
    <property type="project" value="UniProtKB-KW"/>
</dbReference>
<reference evidence="4 5" key="1">
    <citation type="submission" date="2018-03" db="EMBL/GenBank/DDBJ databases">
        <authorList>
            <person name="Keele B.F."/>
        </authorList>
    </citation>
    <scope>NUCLEOTIDE SEQUENCE [LARGE SCALE GENOMIC DNA]</scope>
    <source>
        <strain evidence="4 5">YL28-9</strain>
    </source>
</reference>
<comment type="caution">
    <text evidence="4">The sequence shown here is derived from an EMBL/GenBank/DDBJ whole genome shotgun (WGS) entry which is preliminary data.</text>
</comment>
<evidence type="ECO:0000256" key="1">
    <source>
        <dbReference type="ARBA" id="ARBA00001933"/>
    </source>
</evidence>
<dbReference type="InterPro" id="IPR015424">
    <property type="entry name" value="PyrdxlP-dep_Trfase"/>
</dbReference>
<protein>
    <submittedName>
        <fullName evidence="4">Aminotransferase class I/II</fullName>
    </submittedName>
</protein>
<evidence type="ECO:0000313" key="4">
    <source>
        <dbReference type="EMBL" id="PST85088.1"/>
    </source>
</evidence>
<feature type="domain" description="Aminotransferase class I/classII large" evidence="3">
    <location>
        <begin position="163"/>
        <end position="335"/>
    </location>
</feature>
<organism evidence="4 5">
    <name type="scientific">Pedobacter yulinensis</name>
    <dbReference type="NCBI Taxonomy" id="2126353"/>
    <lineage>
        <taxon>Bacteria</taxon>
        <taxon>Pseudomonadati</taxon>
        <taxon>Bacteroidota</taxon>
        <taxon>Sphingobacteriia</taxon>
        <taxon>Sphingobacteriales</taxon>
        <taxon>Sphingobacteriaceae</taxon>
        <taxon>Pedobacter</taxon>
    </lineage>
</organism>
<keyword evidence="2 4" id="KW-0808">Transferase</keyword>
<proteinExistence type="predicted"/>
<evidence type="ECO:0000259" key="3">
    <source>
        <dbReference type="Pfam" id="PF00155"/>
    </source>
</evidence>
<dbReference type="SUPFAM" id="SSF53383">
    <property type="entry name" value="PLP-dependent transferases"/>
    <property type="match status" value="1"/>
</dbReference>